<accession>A0A542ZGD1</accession>
<feature type="region of interest" description="Disordered" evidence="1">
    <location>
        <begin position="121"/>
        <end position="146"/>
    </location>
</feature>
<keyword evidence="3" id="KW-1185">Reference proteome</keyword>
<protein>
    <submittedName>
        <fullName evidence="2">Uncharacterized protein DUF3499</fullName>
    </submittedName>
</protein>
<gene>
    <name evidence="2" type="ORF">FB474_0746</name>
</gene>
<evidence type="ECO:0000313" key="2">
    <source>
        <dbReference type="EMBL" id="TQL59392.1"/>
    </source>
</evidence>
<comment type="caution">
    <text evidence="2">The sequence shown here is derived from an EMBL/GenBank/DDBJ whole genome shotgun (WGS) entry which is preliminary data.</text>
</comment>
<dbReference type="Proteomes" id="UP000319514">
    <property type="component" value="Unassembled WGS sequence"/>
</dbReference>
<dbReference type="AlphaFoldDB" id="A0A542ZGD1"/>
<name>A0A542ZGD1_9MICO</name>
<proteinExistence type="predicted"/>
<sequence length="154" mass="16485">MPVAASTGRARTAHVDHITACRVRRGHAAHYSPPVSLSRQCSRTACARGAVATLTYVYSDQTAVLGPLATYAEPHTYDLCADHAERLTAPRGWEVVRLAGEFVDPGPTPDDLLALADAVREAGKPRTPPPSSAPDAEGTVEVGRRGHLRVLRDR</sequence>
<dbReference type="InterPro" id="IPR021888">
    <property type="entry name" value="DUF3499"/>
</dbReference>
<organism evidence="2 3">
    <name type="scientific">Oryzihumus leptocrescens</name>
    <dbReference type="NCBI Taxonomy" id="297536"/>
    <lineage>
        <taxon>Bacteria</taxon>
        <taxon>Bacillati</taxon>
        <taxon>Actinomycetota</taxon>
        <taxon>Actinomycetes</taxon>
        <taxon>Micrococcales</taxon>
        <taxon>Intrasporangiaceae</taxon>
        <taxon>Oryzihumus</taxon>
    </lineage>
</organism>
<reference evidence="2 3" key="1">
    <citation type="submission" date="2019-06" db="EMBL/GenBank/DDBJ databases">
        <title>Sequencing the genomes of 1000 actinobacteria strains.</title>
        <authorList>
            <person name="Klenk H.-P."/>
        </authorList>
    </citation>
    <scope>NUCLEOTIDE SEQUENCE [LARGE SCALE GENOMIC DNA]</scope>
    <source>
        <strain evidence="2 3">DSM 18082</strain>
    </source>
</reference>
<evidence type="ECO:0000313" key="3">
    <source>
        <dbReference type="Proteomes" id="UP000319514"/>
    </source>
</evidence>
<dbReference type="EMBL" id="VFOQ01000001">
    <property type="protein sequence ID" value="TQL59392.1"/>
    <property type="molecule type" value="Genomic_DNA"/>
</dbReference>
<evidence type="ECO:0000256" key="1">
    <source>
        <dbReference type="SAM" id="MobiDB-lite"/>
    </source>
</evidence>
<dbReference type="Pfam" id="PF12005">
    <property type="entry name" value="DUF3499"/>
    <property type="match status" value="1"/>
</dbReference>